<dbReference type="InterPro" id="IPR012577">
    <property type="entry name" value="NIPSNAP"/>
</dbReference>
<dbReference type="Proteomes" id="UP000274922">
    <property type="component" value="Unassembled WGS sequence"/>
</dbReference>
<evidence type="ECO:0000259" key="2">
    <source>
        <dbReference type="Pfam" id="PF07978"/>
    </source>
</evidence>
<accession>A0A4P9WYF2</accession>
<evidence type="ECO:0000313" key="5">
    <source>
        <dbReference type="Proteomes" id="UP000268535"/>
    </source>
</evidence>
<dbReference type="OrthoDB" id="10262843at2759"/>
<evidence type="ECO:0000256" key="1">
    <source>
        <dbReference type="ARBA" id="ARBA00005291"/>
    </source>
</evidence>
<sequence>MTTKALSGGKSVHELQIHHVRPEAMADYNALITEEFPRIANQPEFQVQLFGSWTVDIGHLDTAVHLWEYPDYPGYTTTQQVLRDDGTHRAFQRRVAPMLRSRENQIVLQFAFWQAGPPRIEPHGIYELRSYLLKPGRLLEWETEWRRGLVARSRFAQPVGGWFSQLGELNYVHHMWSYRDLQARKENREAAWSVPGWAETVHQTVPLMVKMEANILRPQPWSPLN</sequence>
<dbReference type="EMBL" id="ML014404">
    <property type="protein sequence ID" value="RKO98555.1"/>
    <property type="molecule type" value="Genomic_DNA"/>
</dbReference>
<dbReference type="PANTHER" id="PTHR21017">
    <property type="entry name" value="NIPSNAP-RELATED"/>
    <property type="match status" value="1"/>
</dbReference>
<comment type="similarity">
    <text evidence="1">Belongs to the NipSnap family.</text>
</comment>
<keyword evidence="6" id="KW-1185">Reference proteome</keyword>
<name>A0A4P9WYF2_9FUNG</name>
<dbReference type="SUPFAM" id="SSF54909">
    <property type="entry name" value="Dimeric alpha+beta barrel"/>
    <property type="match status" value="2"/>
</dbReference>
<evidence type="ECO:0000313" key="4">
    <source>
        <dbReference type="EMBL" id="RKO98555.1"/>
    </source>
</evidence>
<evidence type="ECO:0000313" key="6">
    <source>
        <dbReference type="Proteomes" id="UP000274922"/>
    </source>
</evidence>
<feature type="domain" description="NIPSNAP" evidence="2">
    <location>
        <begin position="126"/>
        <end position="223"/>
    </location>
</feature>
<reference evidence="4" key="2">
    <citation type="submission" date="2018-04" db="EMBL/GenBank/DDBJ databases">
        <title>Leveraging single-cell genomics to expand the Fungal Tree of Life.</title>
        <authorList>
            <consortium name="DOE Joint Genome Institute"/>
            <person name="Ahrendt S.R."/>
            <person name="Quandt C.A."/>
            <person name="Ciobanu D."/>
            <person name="Clum A."/>
            <person name="Salamov A."/>
            <person name="Andreopoulos B."/>
            <person name="Cheng J.-F."/>
            <person name="Woyke T."/>
            <person name="Pelin A."/>
            <person name="Henrissat B."/>
            <person name="Benny G.L."/>
            <person name="Smith M.E."/>
            <person name="James T.Y."/>
            <person name="Grigoriev I.V."/>
        </authorList>
    </citation>
    <scope>NUCLEOTIDE SEQUENCE</scope>
    <source>
        <strain evidence="4">ATCC 52028</strain>
    </source>
</reference>
<dbReference type="EMBL" id="ML009176">
    <property type="protein sequence ID" value="RKO97752.1"/>
    <property type="molecule type" value="Genomic_DNA"/>
</dbReference>
<dbReference type="Proteomes" id="UP000268535">
    <property type="component" value="Unassembled WGS sequence"/>
</dbReference>
<feature type="domain" description="NIPSNAP" evidence="2">
    <location>
        <begin position="14"/>
        <end position="112"/>
    </location>
</feature>
<dbReference type="Pfam" id="PF07978">
    <property type="entry name" value="NIPSNAP"/>
    <property type="match status" value="2"/>
</dbReference>
<organism evidence="3 5">
    <name type="scientific">Caulochytrium protostelioides</name>
    <dbReference type="NCBI Taxonomy" id="1555241"/>
    <lineage>
        <taxon>Eukaryota</taxon>
        <taxon>Fungi</taxon>
        <taxon>Fungi incertae sedis</taxon>
        <taxon>Chytridiomycota</taxon>
        <taxon>Chytridiomycota incertae sedis</taxon>
        <taxon>Chytridiomycetes</taxon>
        <taxon>Caulochytriales</taxon>
        <taxon>Caulochytriaceae</taxon>
        <taxon>Caulochytrium</taxon>
    </lineage>
</organism>
<dbReference type="InterPro" id="IPR011008">
    <property type="entry name" value="Dimeric_a/b-barrel"/>
</dbReference>
<gene>
    <name evidence="3" type="ORF">CAUPRSCDRAFT_9789</name>
    <name evidence="4" type="ORF">CXG81DRAFT_30432</name>
</gene>
<dbReference type="FunFam" id="3.30.70.100:FF:000004">
    <property type="entry name" value="NIPSNAP family protein"/>
    <property type="match status" value="1"/>
</dbReference>
<dbReference type="STRING" id="1555241.A0A4P9WYF2"/>
<dbReference type="PANTHER" id="PTHR21017:SF17">
    <property type="entry name" value="PROTEIN NIPSNAP"/>
    <property type="match status" value="1"/>
</dbReference>
<dbReference type="InterPro" id="IPR051557">
    <property type="entry name" value="NipSnap_domain"/>
</dbReference>
<dbReference type="Gene3D" id="3.30.70.100">
    <property type="match status" value="2"/>
</dbReference>
<reference evidence="3" key="3">
    <citation type="submission" date="2018-08" db="EMBL/GenBank/DDBJ databases">
        <title>Leveraging single-cell genomics to expand the Fungal Tree of Life.</title>
        <authorList>
            <consortium name="DOE Joint Genome Institute"/>
            <person name="Ahrendt S.R."/>
            <person name="Quandt C.A."/>
            <person name="Ciobanu D."/>
            <person name="Clum A."/>
            <person name="Salamov A."/>
            <person name="Andreopoulos B."/>
            <person name="Cheng J.-F."/>
            <person name="Woyke T."/>
            <person name="Pelin A."/>
            <person name="Henrissat B."/>
            <person name="Reynolds N."/>
            <person name="Benny G.L."/>
            <person name="Smith M.E."/>
            <person name="James T.Y."/>
            <person name="Grigoriev I.V."/>
        </authorList>
    </citation>
    <scope>NUCLEOTIDE SEQUENCE</scope>
    <source>
        <strain evidence="3">ATCC 52028</strain>
    </source>
</reference>
<dbReference type="AlphaFoldDB" id="A0A4P9WYF2"/>
<proteinExistence type="inferred from homology"/>
<dbReference type="GO" id="GO:0000423">
    <property type="term" value="P:mitophagy"/>
    <property type="evidence" value="ECO:0007669"/>
    <property type="project" value="UniProtKB-ARBA"/>
</dbReference>
<reference evidence="5 6" key="1">
    <citation type="journal article" date="2018" name="Nat. Microbiol.">
        <title>Leveraging single-cell genomics to expand the fungal tree of life.</title>
        <authorList>
            <person name="Ahrendt S.R."/>
            <person name="Quandt C.A."/>
            <person name="Ciobanu D."/>
            <person name="Clum A."/>
            <person name="Salamov A."/>
            <person name="Andreopoulos B."/>
            <person name="Cheng J.F."/>
            <person name="Woyke T."/>
            <person name="Pelin A."/>
            <person name="Henrissat B."/>
            <person name="Reynolds N.K."/>
            <person name="Benny G.L."/>
            <person name="Smith M.E."/>
            <person name="James T.Y."/>
            <person name="Grigoriev I.V."/>
        </authorList>
    </citation>
    <scope>NUCLEOTIDE SEQUENCE [LARGE SCALE GENOMIC DNA]</scope>
    <source>
        <strain evidence="5 6">ATCC 52028</strain>
    </source>
</reference>
<dbReference type="GO" id="GO:0005739">
    <property type="term" value="C:mitochondrion"/>
    <property type="evidence" value="ECO:0007669"/>
    <property type="project" value="TreeGrafter"/>
</dbReference>
<protein>
    <submittedName>
        <fullName evidence="3">NIPSNAP-domain-containing protein</fullName>
    </submittedName>
</protein>
<evidence type="ECO:0000313" key="3">
    <source>
        <dbReference type="EMBL" id="RKO97752.1"/>
    </source>
</evidence>